<sequence length="57" mass="6386">TKEDEVESHEFLPCIGLFGDLYTVYATSSPAFFGGKERPEVIGKNLIPEMFSQDTPF</sequence>
<dbReference type="OrthoDB" id="2424014at2759"/>
<accession>A0A9W4T831</accession>
<dbReference type="AlphaFoldDB" id="A0A9W4T831"/>
<dbReference type="Proteomes" id="UP001153678">
    <property type="component" value="Unassembled WGS sequence"/>
</dbReference>
<protein>
    <submittedName>
        <fullName evidence="1">14077_t:CDS:1</fullName>
    </submittedName>
</protein>
<name>A0A9W4T831_9GLOM</name>
<feature type="non-terminal residue" evidence="1">
    <location>
        <position position="57"/>
    </location>
</feature>
<dbReference type="EMBL" id="CAMKVN010010080">
    <property type="protein sequence ID" value="CAI2193831.1"/>
    <property type="molecule type" value="Genomic_DNA"/>
</dbReference>
<evidence type="ECO:0000313" key="2">
    <source>
        <dbReference type="Proteomes" id="UP001153678"/>
    </source>
</evidence>
<keyword evidence="2" id="KW-1185">Reference proteome</keyword>
<proteinExistence type="predicted"/>
<organism evidence="1 2">
    <name type="scientific">Funneliformis geosporum</name>
    <dbReference type="NCBI Taxonomy" id="1117311"/>
    <lineage>
        <taxon>Eukaryota</taxon>
        <taxon>Fungi</taxon>
        <taxon>Fungi incertae sedis</taxon>
        <taxon>Mucoromycota</taxon>
        <taxon>Glomeromycotina</taxon>
        <taxon>Glomeromycetes</taxon>
        <taxon>Glomerales</taxon>
        <taxon>Glomeraceae</taxon>
        <taxon>Funneliformis</taxon>
    </lineage>
</organism>
<gene>
    <name evidence="1" type="ORF">FWILDA_LOCUS16273</name>
</gene>
<reference evidence="1" key="1">
    <citation type="submission" date="2022-08" db="EMBL/GenBank/DDBJ databases">
        <authorList>
            <person name="Kallberg Y."/>
            <person name="Tangrot J."/>
            <person name="Rosling A."/>
        </authorList>
    </citation>
    <scope>NUCLEOTIDE SEQUENCE</scope>
    <source>
        <strain evidence="1">Wild A</strain>
    </source>
</reference>
<evidence type="ECO:0000313" key="1">
    <source>
        <dbReference type="EMBL" id="CAI2193831.1"/>
    </source>
</evidence>
<comment type="caution">
    <text evidence="1">The sequence shown here is derived from an EMBL/GenBank/DDBJ whole genome shotgun (WGS) entry which is preliminary data.</text>
</comment>
<feature type="non-terminal residue" evidence="1">
    <location>
        <position position="1"/>
    </location>
</feature>